<accession>A0A6G0Y4L5</accession>
<dbReference type="InterPro" id="IPR006578">
    <property type="entry name" value="MADF-dom"/>
</dbReference>
<protein>
    <recommendedName>
        <fullName evidence="3">BESS domain-containing protein</fullName>
    </recommendedName>
</protein>
<evidence type="ECO:0000256" key="2">
    <source>
        <dbReference type="SAM" id="MobiDB-lite"/>
    </source>
</evidence>
<name>A0A6G0Y4L5_APHCR</name>
<dbReference type="Proteomes" id="UP000478052">
    <property type="component" value="Unassembled WGS sequence"/>
</dbReference>
<evidence type="ECO:0000256" key="1">
    <source>
        <dbReference type="PROSITE-ProRule" id="PRU00371"/>
    </source>
</evidence>
<dbReference type="AlphaFoldDB" id="A0A6G0Y4L5"/>
<proteinExistence type="predicted"/>
<dbReference type="EMBL" id="VUJU01006182">
    <property type="protein sequence ID" value="KAF0749222.1"/>
    <property type="molecule type" value="Genomic_DNA"/>
</dbReference>
<dbReference type="GO" id="GO:0005634">
    <property type="term" value="C:nucleus"/>
    <property type="evidence" value="ECO:0007669"/>
    <property type="project" value="UniProtKB-SubCell"/>
</dbReference>
<comment type="subcellular location">
    <subcellularLocation>
        <location evidence="1">Nucleus</location>
    </subcellularLocation>
</comment>
<evidence type="ECO:0000259" key="3">
    <source>
        <dbReference type="PROSITE" id="PS51031"/>
    </source>
</evidence>
<dbReference type="PROSITE" id="PS51031">
    <property type="entry name" value="BESS"/>
    <property type="match status" value="1"/>
</dbReference>
<sequence>MLIKYWYWIADIQFKINYNYCFIFTVAYLQKKWKSLRDSYRRKCVTKSGQARTNEKPYAYSKMLDFLRPTMTNRETESNVKDIDNEGSIQTDNEDDNSVNSDDEYGMVVGKDISVEDIFDDKKQIKRKQDCKRRKKEKTKDPEQQFETKILSILNNRKSEPDNADKSFLLSLLPEFKTVDQNHKSQLYIDILNTIQNFKRTHSQVSKNPYYSPQMISNYHKQFQSQPTHGQPYTGLSYSYPKDLNPSSIIEYPSASNSVSTPPLVYGVPHFNSTPIPQHDTN</sequence>
<comment type="caution">
    <text evidence="4">The sequence shown here is derived from an EMBL/GenBank/DDBJ whole genome shotgun (WGS) entry which is preliminary data.</text>
</comment>
<dbReference type="GO" id="GO:0003677">
    <property type="term" value="F:DNA binding"/>
    <property type="evidence" value="ECO:0007669"/>
    <property type="project" value="InterPro"/>
</dbReference>
<feature type="compositionally biased region" description="Basic and acidic residues" evidence="2">
    <location>
        <begin position="75"/>
        <end position="84"/>
    </location>
</feature>
<evidence type="ECO:0000313" key="4">
    <source>
        <dbReference type="EMBL" id="KAF0749222.1"/>
    </source>
</evidence>
<dbReference type="InterPro" id="IPR004210">
    <property type="entry name" value="BESS_motif"/>
</dbReference>
<keyword evidence="1" id="KW-0539">Nucleus</keyword>
<feature type="region of interest" description="Disordered" evidence="2">
    <location>
        <begin position="75"/>
        <end position="104"/>
    </location>
</feature>
<feature type="compositionally biased region" description="Acidic residues" evidence="2">
    <location>
        <begin position="92"/>
        <end position="104"/>
    </location>
</feature>
<gene>
    <name evidence="4" type="ORF">FWK35_00019227</name>
</gene>
<reference evidence="4 5" key="1">
    <citation type="submission" date="2019-08" db="EMBL/GenBank/DDBJ databases">
        <title>Whole genome of Aphis craccivora.</title>
        <authorList>
            <person name="Voronova N.V."/>
            <person name="Shulinski R.S."/>
            <person name="Bandarenka Y.V."/>
            <person name="Zhorov D.G."/>
            <person name="Warner D."/>
        </authorList>
    </citation>
    <scope>NUCLEOTIDE SEQUENCE [LARGE SCALE GENOMIC DNA]</scope>
    <source>
        <strain evidence="4">180601</strain>
        <tissue evidence="4">Whole Body</tissue>
    </source>
</reference>
<keyword evidence="5" id="KW-1185">Reference proteome</keyword>
<dbReference type="Pfam" id="PF10545">
    <property type="entry name" value="MADF_DNA_bdg"/>
    <property type="match status" value="1"/>
</dbReference>
<dbReference type="OrthoDB" id="6627742at2759"/>
<organism evidence="4 5">
    <name type="scientific">Aphis craccivora</name>
    <name type="common">Cowpea aphid</name>
    <dbReference type="NCBI Taxonomy" id="307492"/>
    <lineage>
        <taxon>Eukaryota</taxon>
        <taxon>Metazoa</taxon>
        <taxon>Ecdysozoa</taxon>
        <taxon>Arthropoda</taxon>
        <taxon>Hexapoda</taxon>
        <taxon>Insecta</taxon>
        <taxon>Pterygota</taxon>
        <taxon>Neoptera</taxon>
        <taxon>Paraneoptera</taxon>
        <taxon>Hemiptera</taxon>
        <taxon>Sternorrhyncha</taxon>
        <taxon>Aphidomorpha</taxon>
        <taxon>Aphidoidea</taxon>
        <taxon>Aphididae</taxon>
        <taxon>Aphidini</taxon>
        <taxon>Aphis</taxon>
        <taxon>Aphis</taxon>
    </lineage>
</organism>
<evidence type="ECO:0000313" key="5">
    <source>
        <dbReference type="Proteomes" id="UP000478052"/>
    </source>
</evidence>
<feature type="domain" description="BESS" evidence="3">
    <location>
        <begin position="162"/>
        <end position="201"/>
    </location>
</feature>